<comment type="function">
    <text evidence="1 12">Mannosylates Man(2)GlcNAc(2)-dolichol diphosphate and Man(1)GlcNAc(2)-dolichol diphosphate to form Man(3)GlcNAc(2)-dolichol diphosphate.</text>
</comment>
<reference evidence="16 17" key="1">
    <citation type="journal article" date="2019" name="Nat. Ecol. Evol.">
        <title>Megaphylogeny resolves global patterns of mushroom evolution.</title>
        <authorList>
            <person name="Varga T."/>
            <person name="Krizsan K."/>
            <person name="Foldi C."/>
            <person name="Dima B."/>
            <person name="Sanchez-Garcia M."/>
            <person name="Sanchez-Ramirez S."/>
            <person name="Szollosi G.J."/>
            <person name="Szarkandi J.G."/>
            <person name="Papp V."/>
            <person name="Albert L."/>
            <person name="Andreopoulos W."/>
            <person name="Angelini C."/>
            <person name="Antonin V."/>
            <person name="Barry K.W."/>
            <person name="Bougher N.L."/>
            <person name="Buchanan P."/>
            <person name="Buyck B."/>
            <person name="Bense V."/>
            <person name="Catcheside P."/>
            <person name="Chovatia M."/>
            <person name="Cooper J."/>
            <person name="Damon W."/>
            <person name="Desjardin D."/>
            <person name="Finy P."/>
            <person name="Geml J."/>
            <person name="Haridas S."/>
            <person name="Hughes K."/>
            <person name="Justo A."/>
            <person name="Karasinski D."/>
            <person name="Kautmanova I."/>
            <person name="Kiss B."/>
            <person name="Kocsube S."/>
            <person name="Kotiranta H."/>
            <person name="LaButti K.M."/>
            <person name="Lechner B.E."/>
            <person name="Liimatainen K."/>
            <person name="Lipzen A."/>
            <person name="Lukacs Z."/>
            <person name="Mihaltcheva S."/>
            <person name="Morgado L.N."/>
            <person name="Niskanen T."/>
            <person name="Noordeloos M.E."/>
            <person name="Ohm R.A."/>
            <person name="Ortiz-Santana B."/>
            <person name="Ovrebo C."/>
            <person name="Racz N."/>
            <person name="Riley R."/>
            <person name="Savchenko A."/>
            <person name="Shiryaev A."/>
            <person name="Soop K."/>
            <person name="Spirin V."/>
            <person name="Szebenyi C."/>
            <person name="Tomsovsky M."/>
            <person name="Tulloss R.E."/>
            <person name="Uehling J."/>
            <person name="Grigoriev I.V."/>
            <person name="Vagvolgyi C."/>
            <person name="Papp T."/>
            <person name="Martin F.M."/>
            <person name="Miettinen O."/>
            <person name="Hibbett D.S."/>
            <person name="Nagy L.G."/>
        </authorList>
    </citation>
    <scope>NUCLEOTIDE SEQUENCE [LARGE SCALE GENOMIC DNA]</scope>
    <source>
        <strain evidence="16 17">CBS 309.79</strain>
    </source>
</reference>
<evidence type="ECO:0000259" key="15">
    <source>
        <dbReference type="Pfam" id="PF13439"/>
    </source>
</evidence>
<dbReference type="GO" id="GO:0004378">
    <property type="term" value="F:GDP-Man:Man(1)GlcNAc(2)-PP-Dol alpha-1,3-mannosyltransferase activity"/>
    <property type="evidence" value="ECO:0007669"/>
    <property type="project" value="UniProtKB-UniRule"/>
</dbReference>
<name>A0A5C3QG81_9AGAR</name>
<keyword evidence="6 12" id="KW-0812">Transmembrane</keyword>
<dbReference type="SUPFAM" id="SSF53756">
    <property type="entry name" value="UDP-Glycosyltransferase/glycogen phosphorylase"/>
    <property type="match status" value="2"/>
</dbReference>
<comment type="catalytic activity">
    <reaction evidence="11 12">
        <text>an alpha-D-Man-(1-&gt;3)-beta-D-Man-(1-&gt;4)-beta-D-GlcNAc-(1-&gt;4)-alpha-D-GlcNAc-diphospho-di-trans,poly-cis-dolichol + GDP-alpha-D-mannose = an alpha-D-Man-(1-&gt;3)-[alpha-D-Man-(1-&gt;6)]-beta-D-Man-(1-&gt;4)-beta-D-GlcNAc-(1-&gt;4)-alpha-D-GlcNAc-diphospho-di-trans,poly-cis-dolichol + GDP + H(+)</text>
        <dbReference type="Rhea" id="RHEA:29519"/>
        <dbReference type="Rhea" id="RHEA-COMP:19513"/>
        <dbReference type="Rhea" id="RHEA-COMP:19515"/>
        <dbReference type="ChEBI" id="CHEBI:15378"/>
        <dbReference type="ChEBI" id="CHEBI:57527"/>
        <dbReference type="ChEBI" id="CHEBI:58189"/>
        <dbReference type="ChEBI" id="CHEBI:132510"/>
        <dbReference type="ChEBI" id="CHEBI:132511"/>
        <dbReference type="EC" id="2.4.1.257"/>
    </reaction>
    <physiologicalReaction direction="left-to-right" evidence="11 12">
        <dbReference type="Rhea" id="RHEA:29520"/>
    </physiologicalReaction>
</comment>
<feature type="region of interest" description="Disordered" evidence="13">
    <location>
        <begin position="495"/>
        <end position="532"/>
    </location>
</feature>
<feature type="compositionally biased region" description="Pro residues" evidence="13">
    <location>
        <begin position="496"/>
        <end position="510"/>
    </location>
</feature>
<dbReference type="PANTHER" id="PTHR45918:SF1">
    <property type="entry name" value="ALPHA-1,3_1,6-MANNOSYLTRANSFERASE ALG2"/>
    <property type="match status" value="1"/>
</dbReference>
<dbReference type="EC" id="2.4.1.132" evidence="12"/>
<feature type="compositionally biased region" description="Polar residues" evidence="13">
    <location>
        <begin position="330"/>
        <end position="339"/>
    </location>
</feature>
<feature type="compositionally biased region" description="Pro residues" evidence="13">
    <location>
        <begin position="379"/>
        <end position="391"/>
    </location>
</feature>
<feature type="domain" description="Glycosyl transferase family 1" evidence="14">
    <location>
        <begin position="414"/>
        <end position="490"/>
    </location>
</feature>
<comment type="pathway">
    <text evidence="3 12">Protein modification; protein glycosylation.</text>
</comment>
<evidence type="ECO:0000256" key="8">
    <source>
        <dbReference type="ARBA" id="ARBA00022989"/>
    </source>
</evidence>
<evidence type="ECO:0000256" key="11">
    <source>
        <dbReference type="ARBA" id="ARBA00045104"/>
    </source>
</evidence>
<keyword evidence="8 12" id="KW-1133">Transmembrane helix</keyword>
<dbReference type="Pfam" id="PF13439">
    <property type="entry name" value="Glyco_transf_4"/>
    <property type="match status" value="1"/>
</dbReference>
<dbReference type="AlphaFoldDB" id="A0A5C3QG81"/>
<dbReference type="GO" id="GO:0102704">
    <property type="term" value="F:GDP-Man:Man(2)GlcNAc(2)-PP-Dol alpha-1,6-mannosyltransferase activity"/>
    <property type="evidence" value="ECO:0007669"/>
    <property type="project" value="UniProtKB-UniRule"/>
</dbReference>
<accession>A0A5C3QG81</accession>
<dbReference type="PANTHER" id="PTHR45918">
    <property type="entry name" value="ALPHA-1,3/1,6-MANNOSYLTRANSFERASE ALG2"/>
    <property type="match status" value="1"/>
</dbReference>
<gene>
    <name evidence="16" type="ORF">BDV98DRAFT_89277</name>
</gene>
<comment type="similarity">
    <text evidence="12">Belongs to the glycosyltransferase group 1 family.</text>
</comment>
<dbReference type="STRING" id="1884261.A0A5C3QG81"/>
<organism evidence="16 17">
    <name type="scientific">Pterulicium gracile</name>
    <dbReference type="NCBI Taxonomy" id="1884261"/>
    <lineage>
        <taxon>Eukaryota</taxon>
        <taxon>Fungi</taxon>
        <taxon>Dikarya</taxon>
        <taxon>Basidiomycota</taxon>
        <taxon>Agaricomycotina</taxon>
        <taxon>Agaricomycetes</taxon>
        <taxon>Agaricomycetidae</taxon>
        <taxon>Agaricales</taxon>
        <taxon>Pleurotineae</taxon>
        <taxon>Pterulaceae</taxon>
        <taxon>Pterulicium</taxon>
    </lineage>
</organism>
<keyword evidence="4 12" id="KW-0328">Glycosyltransferase</keyword>
<feature type="compositionally biased region" description="Low complexity" evidence="13">
    <location>
        <begin position="361"/>
        <end position="378"/>
    </location>
</feature>
<evidence type="ECO:0000256" key="12">
    <source>
        <dbReference type="RuleBase" id="RU367136"/>
    </source>
</evidence>
<dbReference type="InterPro" id="IPR028098">
    <property type="entry name" value="Glyco_trans_4-like_N"/>
</dbReference>
<evidence type="ECO:0000256" key="1">
    <source>
        <dbReference type="ARBA" id="ARBA00003142"/>
    </source>
</evidence>
<keyword evidence="9 12" id="KW-0472">Membrane</keyword>
<evidence type="ECO:0000313" key="16">
    <source>
        <dbReference type="EMBL" id="TFL01093.1"/>
    </source>
</evidence>
<keyword evidence="7 12" id="KW-0256">Endoplasmic reticulum</keyword>
<dbReference type="Gene3D" id="3.40.50.2000">
    <property type="entry name" value="Glycogen Phosphorylase B"/>
    <property type="match status" value="3"/>
</dbReference>
<feature type="transmembrane region" description="Helical" evidence="12">
    <location>
        <begin position="565"/>
        <end position="583"/>
    </location>
</feature>
<feature type="domain" description="Glycosyltransferase subfamily 4-like N-terminal" evidence="15">
    <location>
        <begin position="29"/>
        <end position="225"/>
    </location>
</feature>
<evidence type="ECO:0000313" key="17">
    <source>
        <dbReference type="Proteomes" id="UP000305067"/>
    </source>
</evidence>
<evidence type="ECO:0000256" key="13">
    <source>
        <dbReference type="SAM" id="MobiDB-lite"/>
    </source>
</evidence>
<comment type="subcellular location">
    <subcellularLocation>
        <location evidence="2 12">Endoplasmic reticulum membrane</location>
    </subcellularLocation>
</comment>
<dbReference type="OrthoDB" id="448893at2759"/>
<dbReference type="InterPro" id="IPR001296">
    <property type="entry name" value="Glyco_trans_1"/>
</dbReference>
<sequence length="584" mass="64297">MSDSEAETVVDVENDYRLKIAFIHPDLGIGGAERLIVDAALGLQKRGHTVHIYTSHHDPTHCFEETRNGTLTIRPIPAPFLPRSIFGTLHIILAHLRQLYLTLYLLLAPTADTYDVFFVDQLSGCVPLLRGLGHTRVVFYCHFPDKLLAGGELIQEGEGEVRRGEEEMNWVKRMYRRPMDWLEEVTTRQADAILANSQFTANVCRTYLPSITKSIEVVYPGINIEAYGEPDVVDDDIRQVRSDRPTLLSLNRFEKKKNVALAVQSFAKLKLRVQHRRNLRDMRLVIAGGYDPRLENNLMTLVSLIDTIKSLQLTFTICKPSASNIELPPFSSSTSTHTNPRAVDRDSPSPPSSPITSHLQPSFFSSPHASSSLSSSTPPTSPSVSAPPPPITSQTPNPHTTDVLILLNFSAPQRAHLLHASSTLALLYTPANEHFGIGPLEGMIAGLPVLACDSGGPRETILTGDDDGRTGWLVEPDAEKWTEALVEIVNLSDSFPPQPSRPSLPIPSPSSQPSSSTPSSSNSSFEHIQAKEPETARTALALRAKTRVREVFGMEEMARRLEESAAMWVVVLVGLGVMSLPLLL</sequence>
<evidence type="ECO:0000256" key="7">
    <source>
        <dbReference type="ARBA" id="ARBA00022824"/>
    </source>
</evidence>
<evidence type="ECO:0000256" key="5">
    <source>
        <dbReference type="ARBA" id="ARBA00022679"/>
    </source>
</evidence>
<evidence type="ECO:0000256" key="9">
    <source>
        <dbReference type="ARBA" id="ARBA00023136"/>
    </source>
</evidence>
<evidence type="ECO:0000256" key="4">
    <source>
        <dbReference type="ARBA" id="ARBA00022676"/>
    </source>
</evidence>
<feature type="region of interest" description="Disordered" evidence="13">
    <location>
        <begin position="326"/>
        <end position="399"/>
    </location>
</feature>
<evidence type="ECO:0000256" key="2">
    <source>
        <dbReference type="ARBA" id="ARBA00004586"/>
    </source>
</evidence>
<protein>
    <recommendedName>
        <fullName evidence="12">Alpha-1,3/1,6-mannosyltransferase ALG2</fullName>
        <ecNumber evidence="12">2.4.1.132</ecNumber>
        <ecNumber evidence="12">2.4.1.257</ecNumber>
    </recommendedName>
    <alternativeName>
        <fullName evidence="12">GDP-Man:Man(1)GlcNAc(2)-PP-Dol alpha-1,3-mannosyltransferase</fullName>
    </alternativeName>
</protein>
<keyword evidence="5 12" id="KW-0808">Transferase</keyword>
<dbReference type="EC" id="2.4.1.257" evidence="12"/>
<dbReference type="EMBL" id="ML178826">
    <property type="protein sequence ID" value="TFL01093.1"/>
    <property type="molecule type" value="Genomic_DNA"/>
</dbReference>
<feature type="compositionally biased region" description="Low complexity" evidence="13">
    <location>
        <begin position="511"/>
        <end position="524"/>
    </location>
</feature>
<dbReference type="Pfam" id="PF00534">
    <property type="entry name" value="Glycos_transf_1"/>
    <property type="match status" value="1"/>
</dbReference>
<evidence type="ECO:0000256" key="6">
    <source>
        <dbReference type="ARBA" id="ARBA00022692"/>
    </source>
</evidence>
<dbReference type="Proteomes" id="UP000305067">
    <property type="component" value="Unassembled WGS sequence"/>
</dbReference>
<proteinExistence type="inferred from homology"/>
<evidence type="ECO:0000259" key="14">
    <source>
        <dbReference type="Pfam" id="PF00534"/>
    </source>
</evidence>
<dbReference type="InterPro" id="IPR027054">
    <property type="entry name" value="ALG2"/>
</dbReference>
<comment type="catalytic activity">
    <reaction evidence="10 12">
        <text>a beta-D-Man-(1-&gt;4)-beta-D-GlcNAc-(1-&gt;4)-alpha-D-GlcNAc-diphospho-di-trans,poly-cis-dolichol + GDP-alpha-D-mannose = an alpha-D-Man-(1-&gt;3)-beta-D-Man-(1-&gt;4)-beta-D-GlcNAc-(1-&gt;4)-alpha-D-GlcNAc-diphospho-di-trans,poly-cis-dolichol + GDP + H(+)</text>
        <dbReference type="Rhea" id="RHEA:29515"/>
        <dbReference type="Rhea" id="RHEA-COMP:19511"/>
        <dbReference type="Rhea" id="RHEA-COMP:19513"/>
        <dbReference type="ChEBI" id="CHEBI:15378"/>
        <dbReference type="ChEBI" id="CHEBI:57527"/>
        <dbReference type="ChEBI" id="CHEBI:58189"/>
        <dbReference type="ChEBI" id="CHEBI:58472"/>
        <dbReference type="ChEBI" id="CHEBI:132510"/>
        <dbReference type="EC" id="2.4.1.132"/>
    </reaction>
    <physiologicalReaction direction="left-to-right" evidence="10 12">
        <dbReference type="Rhea" id="RHEA:29516"/>
    </physiologicalReaction>
</comment>
<dbReference type="UniPathway" id="UPA00378"/>
<dbReference type="GO" id="GO:0005789">
    <property type="term" value="C:endoplasmic reticulum membrane"/>
    <property type="evidence" value="ECO:0007669"/>
    <property type="project" value="UniProtKB-SubCell"/>
</dbReference>
<evidence type="ECO:0000256" key="3">
    <source>
        <dbReference type="ARBA" id="ARBA00004922"/>
    </source>
</evidence>
<evidence type="ECO:0000256" key="10">
    <source>
        <dbReference type="ARBA" id="ARBA00045103"/>
    </source>
</evidence>
<keyword evidence="17" id="KW-1185">Reference proteome</keyword>